<dbReference type="EMBL" id="AWTN01000106">
    <property type="protein sequence ID" value="KGG87693.1"/>
    <property type="molecule type" value="Genomic_DNA"/>
</dbReference>
<gene>
    <name evidence="2" type="ORF">P245_19775</name>
</gene>
<evidence type="ECO:0000313" key="3">
    <source>
        <dbReference type="Proteomes" id="UP000029567"/>
    </source>
</evidence>
<name>A0A0E3BBE2_9BURK</name>
<evidence type="ECO:0000256" key="1">
    <source>
        <dbReference type="SAM" id="SignalP"/>
    </source>
</evidence>
<feature type="signal peptide" evidence="1">
    <location>
        <begin position="1"/>
        <end position="26"/>
    </location>
</feature>
<organism evidence="2 3">
    <name type="scientific">Comamonas thiooxydans</name>
    <dbReference type="NCBI Taxonomy" id="363952"/>
    <lineage>
        <taxon>Bacteria</taxon>
        <taxon>Pseudomonadati</taxon>
        <taxon>Pseudomonadota</taxon>
        <taxon>Betaproteobacteria</taxon>
        <taxon>Burkholderiales</taxon>
        <taxon>Comamonadaceae</taxon>
        <taxon>Comamonas</taxon>
    </lineage>
</organism>
<evidence type="ECO:0000313" key="2">
    <source>
        <dbReference type="EMBL" id="KGG87693.1"/>
    </source>
</evidence>
<sequence>MRTTKFIVATACVSLCAAVAASPNEAAGADAAVELEFQAKGEPSQSFFLSMKDRAKTIVIKDASNSAPRCYANADDKANRCLEAVAQKPLQPKVFVRWLGTANLFQVSESVCDALAVRKGPNHPTTGTSQFLLLPVECHELSRFMKLPEGETFSLDSESDQQFLGRYTIKLVSVAPR</sequence>
<dbReference type="AlphaFoldDB" id="A0A0E3BBE2"/>
<feature type="chain" id="PRO_5002409219" evidence="1">
    <location>
        <begin position="27"/>
        <end position="177"/>
    </location>
</feature>
<proteinExistence type="predicted"/>
<dbReference type="RefSeq" id="WP_034381865.1">
    <property type="nucleotide sequence ID" value="NZ_AWTN01000106.1"/>
</dbReference>
<protein>
    <submittedName>
        <fullName evidence="2">Uncharacterized protein</fullName>
    </submittedName>
</protein>
<keyword evidence="1" id="KW-0732">Signal</keyword>
<comment type="caution">
    <text evidence="2">The sequence shown here is derived from an EMBL/GenBank/DDBJ whole genome shotgun (WGS) entry which is preliminary data.</text>
</comment>
<dbReference type="Proteomes" id="UP000029567">
    <property type="component" value="Unassembled WGS sequence"/>
</dbReference>
<accession>A0A0E3BBE2</accession>
<reference evidence="2 3" key="1">
    <citation type="submission" date="2013-09" db="EMBL/GenBank/DDBJ databases">
        <title>High correlation between genotypes and phenotypes of environmental bacteria Comamonas testosteroni strains.</title>
        <authorList>
            <person name="Liu L."/>
            <person name="Zhu W."/>
            <person name="Xia X."/>
            <person name="Xu B."/>
            <person name="Luo M."/>
            <person name="Wang G."/>
        </authorList>
    </citation>
    <scope>NUCLEOTIDE SEQUENCE [LARGE SCALE GENOMIC DNA]</scope>
    <source>
        <strain evidence="2 3">JL14</strain>
    </source>
</reference>